<reference evidence="8" key="1">
    <citation type="submission" date="2016-10" db="EMBL/GenBank/DDBJ databases">
        <authorList>
            <person name="Benchimol M."/>
            <person name="Almeida L.G."/>
            <person name="Vasconcelos A.T."/>
            <person name="Perreira-Neves A."/>
            <person name="Rosa I.A."/>
            <person name="Tasca T."/>
            <person name="Bogo M.R."/>
            <person name="de Souza W."/>
        </authorList>
    </citation>
    <scope>NUCLEOTIDE SEQUENCE [LARGE SCALE GENOMIC DNA]</scope>
    <source>
        <strain evidence="8">K</strain>
    </source>
</reference>
<dbReference type="Pfam" id="PF00069">
    <property type="entry name" value="Pkinase"/>
    <property type="match status" value="1"/>
</dbReference>
<evidence type="ECO:0000259" key="7">
    <source>
        <dbReference type="PROSITE" id="PS50011"/>
    </source>
</evidence>
<evidence type="ECO:0000256" key="5">
    <source>
        <dbReference type="RuleBase" id="RU000304"/>
    </source>
</evidence>
<comment type="similarity">
    <text evidence="5">Belongs to the protein kinase superfamily.</text>
</comment>
<evidence type="ECO:0000313" key="9">
    <source>
        <dbReference type="Proteomes" id="UP000179807"/>
    </source>
</evidence>
<dbReference type="GO" id="GO:0004674">
    <property type="term" value="F:protein serine/threonine kinase activity"/>
    <property type="evidence" value="ECO:0007669"/>
    <property type="project" value="UniProtKB-KW"/>
</dbReference>
<dbReference type="OrthoDB" id="5979581at2759"/>
<feature type="region of interest" description="Disordered" evidence="6">
    <location>
        <begin position="301"/>
        <end position="321"/>
    </location>
</feature>
<evidence type="ECO:0000256" key="2">
    <source>
        <dbReference type="ARBA" id="ARBA00022741"/>
    </source>
</evidence>
<dbReference type="RefSeq" id="XP_068348099.1">
    <property type="nucleotide sequence ID" value="XM_068512288.1"/>
</dbReference>
<keyword evidence="8" id="KW-0418">Kinase</keyword>
<keyword evidence="3 4" id="KW-0067">ATP-binding</keyword>
<evidence type="ECO:0000256" key="4">
    <source>
        <dbReference type="PROSITE-ProRule" id="PRU10141"/>
    </source>
</evidence>
<protein>
    <recommendedName>
        <fullName evidence="1">non-specific serine/threonine protein kinase</fullName>
        <ecNumber evidence="1">2.7.11.1</ecNumber>
    </recommendedName>
</protein>
<dbReference type="PANTHER" id="PTHR11909">
    <property type="entry name" value="CASEIN KINASE-RELATED"/>
    <property type="match status" value="1"/>
</dbReference>
<accession>A0A1J4J6V1</accession>
<dbReference type="PROSITE" id="PS00108">
    <property type="entry name" value="PROTEIN_KINASE_ST"/>
    <property type="match status" value="1"/>
</dbReference>
<evidence type="ECO:0000313" key="8">
    <source>
        <dbReference type="EMBL" id="OHS94962.1"/>
    </source>
</evidence>
<dbReference type="AlphaFoldDB" id="A0A1J4J6V1"/>
<dbReference type="InterPro" id="IPR011009">
    <property type="entry name" value="Kinase-like_dom_sf"/>
</dbReference>
<proteinExistence type="inferred from homology"/>
<keyword evidence="8" id="KW-0808">Transferase</keyword>
<dbReference type="PROSITE" id="PS50011">
    <property type="entry name" value="PROTEIN_KINASE_DOM"/>
    <property type="match status" value="1"/>
</dbReference>
<dbReference type="GO" id="GO:0005524">
    <property type="term" value="F:ATP binding"/>
    <property type="evidence" value="ECO:0007669"/>
    <property type="project" value="UniProtKB-UniRule"/>
</dbReference>
<name>A0A1J4J6V1_9EUKA</name>
<keyword evidence="5" id="KW-0723">Serine/threonine-protein kinase</keyword>
<sequence>MNQAKELPKGTKIGKYRIEFLIGAGGFGHVYKVKDTSTNQSLALKTEQKGLEHSFIKNEIESLTNLKTPCFPIIRDKGEYKNLYFYVMNIYGLSISDIIKMNKLPLSTSLIICCQMFQVIETLHSLGYIHRDIKPSNFLLQQSTKDPLVLVDFGLAILLIDPNTGKPKPLNEGRFVGTKKYASTFSHSGEALGQRDDLISWIYSCVEIIDGSLPWASCETIEDLVQVKHDITPKELCRNLPREFHKILTYLLETENDQRPPYKKIQRRLDDALEANNIDIEKFNWQQFYISHADLEGKCANAQKQRQSNHQQKEGKGCEIA</sequence>
<dbReference type="InterPro" id="IPR017441">
    <property type="entry name" value="Protein_kinase_ATP_BS"/>
</dbReference>
<dbReference type="PROSITE" id="PS00107">
    <property type="entry name" value="PROTEIN_KINASE_ATP"/>
    <property type="match status" value="1"/>
</dbReference>
<dbReference type="SMART" id="SM00220">
    <property type="entry name" value="S_TKc"/>
    <property type="match status" value="1"/>
</dbReference>
<dbReference type="InterPro" id="IPR000719">
    <property type="entry name" value="Prot_kinase_dom"/>
</dbReference>
<evidence type="ECO:0000256" key="3">
    <source>
        <dbReference type="ARBA" id="ARBA00022840"/>
    </source>
</evidence>
<dbReference type="SUPFAM" id="SSF56112">
    <property type="entry name" value="Protein kinase-like (PK-like)"/>
    <property type="match status" value="1"/>
</dbReference>
<gene>
    <name evidence="8" type="ORF">TRFO_38850</name>
</gene>
<dbReference type="Proteomes" id="UP000179807">
    <property type="component" value="Unassembled WGS sequence"/>
</dbReference>
<dbReference type="EMBL" id="MLAK01001275">
    <property type="protein sequence ID" value="OHS94962.1"/>
    <property type="molecule type" value="Genomic_DNA"/>
</dbReference>
<keyword evidence="2 4" id="KW-0547">Nucleotide-binding</keyword>
<dbReference type="InterPro" id="IPR050235">
    <property type="entry name" value="CK1_Ser-Thr_kinase"/>
</dbReference>
<feature type="domain" description="Protein kinase" evidence="7">
    <location>
        <begin position="16"/>
        <end position="273"/>
    </location>
</feature>
<dbReference type="InterPro" id="IPR008271">
    <property type="entry name" value="Ser/Thr_kinase_AS"/>
</dbReference>
<dbReference type="VEuPathDB" id="TrichDB:TRFO_38850"/>
<comment type="caution">
    <text evidence="8">The sequence shown here is derived from an EMBL/GenBank/DDBJ whole genome shotgun (WGS) entry which is preliminary data.</text>
</comment>
<keyword evidence="9" id="KW-1185">Reference proteome</keyword>
<dbReference type="GeneID" id="94846992"/>
<organism evidence="8 9">
    <name type="scientific">Tritrichomonas foetus</name>
    <dbReference type="NCBI Taxonomy" id="1144522"/>
    <lineage>
        <taxon>Eukaryota</taxon>
        <taxon>Metamonada</taxon>
        <taxon>Parabasalia</taxon>
        <taxon>Tritrichomonadida</taxon>
        <taxon>Tritrichomonadidae</taxon>
        <taxon>Tritrichomonas</taxon>
    </lineage>
</organism>
<feature type="compositionally biased region" description="Basic and acidic residues" evidence="6">
    <location>
        <begin position="311"/>
        <end position="321"/>
    </location>
</feature>
<evidence type="ECO:0000256" key="6">
    <source>
        <dbReference type="SAM" id="MobiDB-lite"/>
    </source>
</evidence>
<feature type="binding site" evidence="4">
    <location>
        <position position="45"/>
    </location>
    <ligand>
        <name>ATP</name>
        <dbReference type="ChEBI" id="CHEBI:30616"/>
    </ligand>
</feature>
<dbReference type="EC" id="2.7.11.1" evidence="1"/>
<evidence type="ECO:0000256" key="1">
    <source>
        <dbReference type="ARBA" id="ARBA00012513"/>
    </source>
</evidence>
<dbReference type="Gene3D" id="1.10.510.10">
    <property type="entry name" value="Transferase(Phosphotransferase) domain 1"/>
    <property type="match status" value="1"/>
</dbReference>